<dbReference type="Proteomes" id="UP000020218">
    <property type="component" value="Unassembled WGS sequence"/>
</dbReference>
<dbReference type="InterPro" id="IPR018729">
    <property type="entry name" value="DUF2269_transmembrane"/>
</dbReference>
<organism evidence="2 3">
    <name type="scientific">Candidatus Accumulibacter adjunctus</name>
    <dbReference type="NCBI Taxonomy" id="1454001"/>
    <lineage>
        <taxon>Bacteria</taxon>
        <taxon>Pseudomonadati</taxon>
        <taxon>Pseudomonadota</taxon>
        <taxon>Betaproteobacteria</taxon>
        <taxon>Candidatus Accumulibacter</taxon>
    </lineage>
</organism>
<feature type="transmembrane region" description="Helical" evidence="1">
    <location>
        <begin position="82"/>
        <end position="107"/>
    </location>
</feature>
<sequence>MTYNLLKFAHILGAILMGAGLVGVWMADLRSRQLRDLSRFAEAVRNIAVFYDGLVVPGALLLLASGSWMIGGFYGGWAFLDIPWLTGMVVLFVAEFIEGNTVTRLYFMKLRRLTHQALAEGRFTRELEAERGKLVPSFTHFLDLPMLTLIIALGALKPDSWSLFLAGSAIAIVVASLLTYCIPRLYPWGAEEPSG</sequence>
<gene>
    <name evidence="2" type="ORF">AW08_00655</name>
</gene>
<dbReference type="AlphaFoldDB" id="A0A011MG52"/>
<dbReference type="Pfam" id="PF10027">
    <property type="entry name" value="DUF2269"/>
    <property type="match status" value="1"/>
</dbReference>
<evidence type="ECO:0000313" key="3">
    <source>
        <dbReference type="Proteomes" id="UP000020218"/>
    </source>
</evidence>
<comment type="caution">
    <text evidence="2">The sequence shown here is derived from an EMBL/GenBank/DDBJ whole genome shotgun (WGS) entry which is preliminary data.</text>
</comment>
<dbReference type="PATRIC" id="fig|1454001.3.peg.831"/>
<dbReference type="EMBL" id="JFAX01000003">
    <property type="protein sequence ID" value="EXI68833.1"/>
    <property type="molecule type" value="Genomic_DNA"/>
</dbReference>
<feature type="transmembrane region" description="Helical" evidence="1">
    <location>
        <begin position="161"/>
        <end position="182"/>
    </location>
</feature>
<reference evidence="2" key="1">
    <citation type="submission" date="2014-02" db="EMBL/GenBank/DDBJ databases">
        <title>Expanding our view of genomic diversity in Candidatus Accumulibacter clades.</title>
        <authorList>
            <person name="Skennerton C.T."/>
            <person name="Barr J.J."/>
            <person name="Slater F.R."/>
            <person name="Bond P.L."/>
            <person name="Tyson G.W."/>
        </authorList>
    </citation>
    <scope>NUCLEOTIDE SEQUENCE [LARGE SCALE GENOMIC DNA]</scope>
</reference>
<evidence type="ECO:0000256" key="1">
    <source>
        <dbReference type="SAM" id="Phobius"/>
    </source>
</evidence>
<name>A0A011MG52_9PROT</name>
<accession>A0A011MG52</accession>
<keyword evidence="3" id="KW-1185">Reference proteome</keyword>
<feature type="transmembrane region" description="Helical" evidence="1">
    <location>
        <begin position="48"/>
        <end position="70"/>
    </location>
</feature>
<keyword evidence="1" id="KW-0812">Transmembrane</keyword>
<proteinExistence type="predicted"/>
<protein>
    <submittedName>
        <fullName evidence="2">Integral membrane protein</fullName>
    </submittedName>
</protein>
<keyword evidence="1" id="KW-1133">Transmembrane helix</keyword>
<feature type="transmembrane region" description="Helical" evidence="1">
    <location>
        <begin position="6"/>
        <end position="27"/>
    </location>
</feature>
<feature type="transmembrane region" description="Helical" evidence="1">
    <location>
        <begin position="134"/>
        <end position="155"/>
    </location>
</feature>
<evidence type="ECO:0000313" key="2">
    <source>
        <dbReference type="EMBL" id="EXI68833.1"/>
    </source>
</evidence>
<keyword evidence="1" id="KW-0472">Membrane</keyword>